<evidence type="ECO:0000313" key="2">
    <source>
        <dbReference type="EMBL" id="KLO08403.1"/>
    </source>
</evidence>
<reference evidence="2 3" key="1">
    <citation type="submission" date="2015-04" db="EMBL/GenBank/DDBJ databases">
        <title>Complete genome sequence of Schizopora paradoxa KUC8140, a cosmopolitan wood degrader in East Asia.</title>
        <authorList>
            <consortium name="DOE Joint Genome Institute"/>
            <person name="Min B."/>
            <person name="Park H."/>
            <person name="Jang Y."/>
            <person name="Kim J.-J."/>
            <person name="Kim K.H."/>
            <person name="Pangilinan J."/>
            <person name="Lipzen A."/>
            <person name="Riley R."/>
            <person name="Grigoriev I.V."/>
            <person name="Spatafora J.W."/>
            <person name="Choi I.-G."/>
        </authorList>
    </citation>
    <scope>NUCLEOTIDE SEQUENCE [LARGE SCALE GENOMIC DNA]</scope>
    <source>
        <strain evidence="2 3">KUC8140</strain>
    </source>
</reference>
<dbReference type="Gene3D" id="3.30.710.10">
    <property type="entry name" value="Potassium Channel Kv1.1, Chain A"/>
    <property type="match status" value="1"/>
</dbReference>
<dbReference type="InParanoid" id="A0A0H2RFW3"/>
<dbReference type="InterPro" id="IPR011333">
    <property type="entry name" value="SKP1/BTB/POZ_sf"/>
</dbReference>
<evidence type="ECO:0000259" key="1">
    <source>
        <dbReference type="PROSITE" id="PS50097"/>
    </source>
</evidence>
<dbReference type="AlphaFoldDB" id="A0A0H2RFW3"/>
<dbReference type="OrthoDB" id="2799068at2759"/>
<dbReference type="CDD" id="cd18186">
    <property type="entry name" value="BTB_POZ_ZBTB_KLHL-like"/>
    <property type="match status" value="1"/>
</dbReference>
<protein>
    <recommendedName>
        <fullName evidence="1">BTB domain-containing protein</fullName>
    </recommendedName>
</protein>
<feature type="domain" description="BTB" evidence="1">
    <location>
        <begin position="25"/>
        <end position="109"/>
    </location>
</feature>
<dbReference type="Proteomes" id="UP000053477">
    <property type="component" value="Unassembled WGS sequence"/>
</dbReference>
<dbReference type="SMART" id="SM00225">
    <property type="entry name" value="BTB"/>
    <property type="match status" value="1"/>
</dbReference>
<sequence length="335" mass="37706">MDVDEAHQEEEIVPHPHEILWYPDGDVVLATDTLLFKVHKLILSLQSSVFRDMFAFPAVDGVQDASNGNGAGVQETYEGLPMVVLIGDKGKEVAHLLRTVYERSYYYRDDDGTPLEKITALLVLSTKYDFRRIRSDVILQISRKYPISLKGYLGIDDDWAEMFGTRRMDCHYPLLNAVLKADVECLLPLLYYACSDYLMQGVLQNSRRLSMDPQSIIVLISGRDALKDRINSIVKGLPDEVRESAAQSCSSPTPKPCRKVAYFTGLDATCNTSDLGELNGKSIASAAFLKRACENCATHIAKFVDKKREEIWNELPSLFGLRCWKDLKEELAKLS</sequence>
<gene>
    <name evidence="2" type="ORF">SCHPADRAFT_931822</name>
</gene>
<accession>A0A0H2RFW3</accession>
<keyword evidence="3" id="KW-1185">Reference proteome</keyword>
<dbReference type="PROSITE" id="PS50097">
    <property type="entry name" value="BTB"/>
    <property type="match status" value="1"/>
</dbReference>
<dbReference type="Pfam" id="PF00651">
    <property type="entry name" value="BTB"/>
    <property type="match status" value="1"/>
</dbReference>
<evidence type="ECO:0000313" key="3">
    <source>
        <dbReference type="Proteomes" id="UP000053477"/>
    </source>
</evidence>
<dbReference type="EMBL" id="KQ086093">
    <property type="protein sequence ID" value="KLO08403.1"/>
    <property type="molecule type" value="Genomic_DNA"/>
</dbReference>
<dbReference type="InterPro" id="IPR000210">
    <property type="entry name" value="BTB/POZ_dom"/>
</dbReference>
<name>A0A0H2RFW3_9AGAM</name>
<dbReference type="STRING" id="27342.A0A0H2RFW3"/>
<dbReference type="SUPFAM" id="SSF54695">
    <property type="entry name" value="POZ domain"/>
    <property type="match status" value="1"/>
</dbReference>
<proteinExistence type="predicted"/>
<organism evidence="2 3">
    <name type="scientific">Schizopora paradoxa</name>
    <dbReference type="NCBI Taxonomy" id="27342"/>
    <lineage>
        <taxon>Eukaryota</taxon>
        <taxon>Fungi</taxon>
        <taxon>Dikarya</taxon>
        <taxon>Basidiomycota</taxon>
        <taxon>Agaricomycotina</taxon>
        <taxon>Agaricomycetes</taxon>
        <taxon>Hymenochaetales</taxon>
        <taxon>Schizoporaceae</taxon>
        <taxon>Schizopora</taxon>
    </lineage>
</organism>